<evidence type="ECO:0000313" key="1">
    <source>
        <dbReference type="Proteomes" id="UP000046393"/>
    </source>
</evidence>
<organism evidence="1 2">
    <name type="scientific">Syphacia muris</name>
    <dbReference type="NCBI Taxonomy" id="451379"/>
    <lineage>
        <taxon>Eukaryota</taxon>
        <taxon>Metazoa</taxon>
        <taxon>Ecdysozoa</taxon>
        <taxon>Nematoda</taxon>
        <taxon>Chromadorea</taxon>
        <taxon>Rhabditida</taxon>
        <taxon>Spirurina</taxon>
        <taxon>Oxyuridomorpha</taxon>
        <taxon>Oxyuroidea</taxon>
        <taxon>Oxyuridae</taxon>
        <taxon>Syphacia</taxon>
    </lineage>
</organism>
<name>A0A158R558_9BILA</name>
<dbReference type="Proteomes" id="UP000046393">
    <property type="component" value="Unplaced"/>
</dbReference>
<keyword evidence="1" id="KW-1185">Reference proteome</keyword>
<accession>A0A158R558</accession>
<dbReference type="AlphaFoldDB" id="A0A158R558"/>
<protein>
    <submittedName>
        <fullName evidence="2">Secreted protein</fullName>
    </submittedName>
</protein>
<dbReference type="WBParaSite" id="SMUV_0000554401-mRNA-1">
    <property type="protein sequence ID" value="SMUV_0000554401-mRNA-1"/>
    <property type="gene ID" value="SMUV_0000554401"/>
</dbReference>
<proteinExistence type="predicted"/>
<sequence length="98" mass="11144">MIIKFSAALAMCSNRNCDDRFVDVPAAICLIPVSQAKATSIGSLLNDRLREKRQMLYPSLIGTMFGPVYQPMYVRKSLVRRTPWGPQILNPNMPIYPW</sequence>
<evidence type="ECO:0000313" key="2">
    <source>
        <dbReference type="WBParaSite" id="SMUV_0000554401-mRNA-1"/>
    </source>
</evidence>
<reference evidence="2" key="1">
    <citation type="submission" date="2016-04" db="UniProtKB">
        <authorList>
            <consortium name="WormBaseParasite"/>
        </authorList>
    </citation>
    <scope>IDENTIFICATION</scope>
</reference>